<accession>A0ACB7XGN4</accession>
<dbReference type="Proteomes" id="UP000828048">
    <property type="component" value="Chromosome 10"/>
</dbReference>
<name>A0ACB7XGN4_9ERIC</name>
<gene>
    <name evidence="1" type="ORF">Vadar_005331</name>
</gene>
<sequence>MSQSTRQDGIRSRNYFMPPDHFLLGGEEKRFGFRVSGFSVRAAVVSVTLDLVSPPPLVEARRRSLPP</sequence>
<organism evidence="1 2">
    <name type="scientific">Vaccinium darrowii</name>
    <dbReference type="NCBI Taxonomy" id="229202"/>
    <lineage>
        <taxon>Eukaryota</taxon>
        <taxon>Viridiplantae</taxon>
        <taxon>Streptophyta</taxon>
        <taxon>Embryophyta</taxon>
        <taxon>Tracheophyta</taxon>
        <taxon>Spermatophyta</taxon>
        <taxon>Magnoliopsida</taxon>
        <taxon>eudicotyledons</taxon>
        <taxon>Gunneridae</taxon>
        <taxon>Pentapetalae</taxon>
        <taxon>asterids</taxon>
        <taxon>Ericales</taxon>
        <taxon>Ericaceae</taxon>
        <taxon>Vaccinioideae</taxon>
        <taxon>Vaccinieae</taxon>
        <taxon>Vaccinium</taxon>
    </lineage>
</organism>
<comment type="caution">
    <text evidence="1">The sequence shown here is derived from an EMBL/GenBank/DDBJ whole genome shotgun (WGS) entry which is preliminary data.</text>
</comment>
<protein>
    <submittedName>
        <fullName evidence="1">Uncharacterized protein</fullName>
    </submittedName>
</protein>
<evidence type="ECO:0000313" key="1">
    <source>
        <dbReference type="EMBL" id="KAH7839523.1"/>
    </source>
</evidence>
<evidence type="ECO:0000313" key="2">
    <source>
        <dbReference type="Proteomes" id="UP000828048"/>
    </source>
</evidence>
<dbReference type="EMBL" id="CM037160">
    <property type="protein sequence ID" value="KAH7839523.1"/>
    <property type="molecule type" value="Genomic_DNA"/>
</dbReference>
<keyword evidence="2" id="KW-1185">Reference proteome</keyword>
<proteinExistence type="predicted"/>
<reference evidence="1 2" key="1">
    <citation type="journal article" date="2021" name="Hortic Res">
        <title>High-quality reference genome and annotation aids understanding of berry development for evergreen blueberry (Vaccinium darrowii).</title>
        <authorList>
            <person name="Yu J."/>
            <person name="Hulse-Kemp A.M."/>
            <person name="Babiker E."/>
            <person name="Staton M."/>
        </authorList>
    </citation>
    <scope>NUCLEOTIDE SEQUENCE [LARGE SCALE GENOMIC DNA]</scope>
    <source>
        <strain evidence="2">cv. NJ 8807/NJ 8810</strain>
        <tissue evidence="1">Young leaf</tissue>
    </source>
</reference>